<name>A0A7C9HQ99_9RHOB</name>
<evidence type="ECO:0000313" key="3">
    <source>
        <dbReference type="EMBL" id="MTJ06003.1"/>
    </source>
</evidence>
<evidence type="ECO:0000256" key="2">
    <source>
        <dbReference type="SAM" id="SignalP"/>
    </source>
</evidence>
<accession>A0A7C9HQ99</accession>
<dbReference type="Proteomes" id="UP000483078">
    <property type="component" value="Unassembled WGS sequence"/>
</dbReference>
<keyword evidence="2" id="KW-0732">Signal</keyword>
<protein>
    <submittedName>
        <fullName evidence="3">Protein NnrT</fullName>
    </submittedName>
</protein>
<evidence type="ECO:0000256" key="1">
    <source>
        <dbReference type="SAM" id="Phobius"/>
    </source>
</evidence>
<feature type="transmembrane region" description="Helical" evidence="1">
    <location>
        <begin position="37"/>
        <end position="58"/>
    </location>
</feature>
<keyword evidence="1" id="KW-1133">Transmembrane helix</keyword>
<keyword evidence="1" id="KW-0472">Membrane</keyword>
<feature type="chain" id="PRO_5029010423" evidence="2">
    <location>
        <begin position="22"/>
        <end position="61"/>
    </location>
</feature>
<dbReference type="EMBL" id="VENJ01000032">
    <property type="protein sequence ID" value="MTJ06003.1"/>
    <property type="molecule type" value="Genomic_DNA"/>
</dbReference>
<sequence length="61" mass="6458">MRLSNLVAAFAALLAAAPVRAAEFDRPIPQAQSATAELWFALGSIALIVALIGVQRLVARR</sequence>
<evidence type="ECO:0000313" key="4">
    <source>
        <dbReference type="Proteomes" id="UP000483078"/>
    </source>
</evidence>
<dbReference type="RefSeq" id="WP_273251241.1">
    <property type="nucleotide sequence ID" value="NZ_VENJ01000032.1"/>
</dbReference>
<organism evidence="3 4">
    <name type="scientific">Sediminimonas qiaohouensis</name>
    <dbReference type="NCBI Taxonomy" id="552061"/>
    <lineage>
        <taxon>Bacteria</taxon>
        <taxon>Pseudomonadati</taxon>
        <taxon>Pseudomonadota</taxon>
        <taxon>Alphaproteobacteria</taxon>
        <taxon>Rhodobacterales</taxon>
        <taxon>Roseobacteraceae</taxon>
        <taxon>Sediminimonas</taxon>
    </lineage>
</organism>
<reference evidence="3 4" key="1">
    <citation type="submission" date="2019-06" db="EMBL/GenBank/DDBJ databases">
        <title>Enrichment of Autotrophic Halophilic Microorganisms from Red Sea Brine Pool Using Microbial Electrosynthesis System.</title>
        <authorList>
            <person name="Alqahtani M.F."/>
            <person name="Bajracharya S."/>
            <person name="Katuri K.P."/>
            <person name="Ali M."/>
            <person name="Saikaly P.E."/>
        </authorList>
    </citation>
    <scope>NUCLEOTIDE SEQUENCE [LARGE SCALE GENOMIC DNA]</scope>
    <source>
        <strain evidence="3">MES6</strain>
    </source>
</reference>
<comment type="caution">
    <text evidence="3">The sequence shown here is derived from an EMBL/GenBank/DDBJ whole genome shotgun (WGS) entry which is preliminary data.</text>
</comment>
<keyword evidence="1" id="KW-0812">Transmembrane</keyword>
<dbReference type="AlphaFoldDB" id="A0A7C9HQ99"/>
<feature type="signal peptide" evidence="2">
    <location>
        <begin position="1"/>
        <end position="21"/>
    </location>
</feature>
<proteinExistence type="predicted"/>
<gene>
    <name evidence="3" type="ORF">FH759_15150</name>
</gene>